<feature type="compositionally biased region" description="Low complexity" evidence="1">
    <location>
        <begin position="130"/>
        <end position="140"/>
    </location>
</feature>
<evidence type="ECO:0000313" key="4">
    <source>
        <dbReference type="Proteomes" id="UP001159405"/>
    </source>
</evidence>
<feature type="transmembrane region" description="Helical" evidence="2">
    <location>
        <begin position="6"/>
        <end position="25"/>
    </location>
</feature>
<feature type="compositionally biased region" description="Polar residues" evidence="1">
    <location>
        <begin position="32"/>
        <end position="43"/>
    </location>
</feature>
<feature type="compositionally biased region" description="Basic and acidic residues" evidence="1">
    <location>
        <begin position="106"/>
        <end position="115"/>
    </location>
</feature>
<keyword evidence="4" id="KW-1185">Reference proteome</keyword>
<organism evidence="3 4">
    <name type="scientific">Porites lobata</name>
    <dbReference type="NCBI Taxonomy" id="104759"/>
    <lineage>
        <taxon>Eukaryota</taxon>
        <taxon>Metazoa</taxon>
        <taxon>Cnidaria</taxon>
        <taxon>Anthozoa</taxon>
        <taxon>Hexacorallia</taxon>
        <taxon>Scleractinia</taxon>
        <taxon>Fungiina</taxon>
        <taxon>Poritidae</taxon>
        <taxon>Porites</taxon>
    </lineage>
</organism>
<evidence type="ECO:0000313" key="3">
    <source>
        <dbReference type="EMBL" id="CAH3042717.1"/>
    </source>
</evidence>
<name>A0ABN8N6H9_9CNID</name>
<dbReference type="Proteomes" id="UP001159405">
    <property type="component" value="Unassembled WGS sequence"/>
</dbReference>
<evidence type="ECO:0000256" key="2">
    <source>
        <dbReference type="SAM" id="Phobius"/>
    </source>
</evidence>
<comment type="caution">
    <text evidence="3">The sequence shown here is derived from an EMBL/GenBank/DDBJ whole genome shotgun (WGS) entry which is preliminary data.</text>
</comment>
<feature type="compositionally biased region" description="Basic and acidic residues" evidence="1">
    <location>
        <begin position="44"/>
        <end position="61"/>
    </location>
</feature>
<feature type="compositionally biased region" description="Polar residues" evidence="1">
    <location>
        <begin position="62"/>
        <end position="74"/>
    </location>
</feature>
<protein>
    <submittedName>
        <fullName evidence="3">Uncharacterized protein</fullName>
    </submittedName>
</protein>
<sequence>MGNFKDIFVTCLGLGMVAGAGYYLYRKYVSRNSQENSSASQSGADREVQDTNHGHVSETSKTDGNIQESMSNVTEPERAQMTKVLGDASNHAAGKEPAVKSAIQTTRKDESEKLENPTNPQTQTKKKKSNFGGLKKGFLL</sequence>
<gene>
    <name evidence="3" type="ORF">PLOB_00001084</name>
</gene>
<dbReference type="EMBL" id="CALNXK010000010">
    <property type="protein sequence ID" value="CAH3042717.1"/>
    <property type="molecule type" value="Genomic_DNA"/>
</dbReference>
<keyword evidence="2" id="KW-0812">Transmembrane</keyword>
<keyword evidence="2" id="KW-1133">Transmembrane helix</keyword>
<keyword evidence="2" id="KW-0472">Membrane</keyword>
<evidence type="ECO:0000256" key="1">
    <source>
        <dbReference type="SAM" id="MobiDB-lite"/>
    </source>
</evidence>
<proteinExistence type="predicted"/>
<feature type="region of interest" description="Disordered" evidence="1">
    <location>
        <begin position="32"/>
        <end position="140"/>
    </location>
</feature>
<reference evidence="3 4" key="1">
    <citation type="submission" date="2022-05" db="EMBL/GenBank/DDBJ databases">
        <authorList>
            <consortium name="Genoscope - CEA"/>
            <person name="William W."/>
        </authorList>
    </citation>
    <scope>NUCLEOTIDE SEQUENCE [LARGE SCALE GENOMIC DNA]</scope>
</reference>
<accession>A0ABN8N6H9</accession>